<dbReference type="InterPro" id="IPR000192">
    <property type="entry name" value="Aminotrans_V_dom"/>
</dbReference>
<keyword evidence="3" id="KW-0032">Aminotransferase</keyword>
<evidence type="ECO:0000313" key="4">
    <source>
        <dbReference type="Proteomes" id="UP000027446"/>
    </source>
</evidence>
<keyword evidence="1" id="KW-0663">Pyridoxal phosphate</keyword>
<dbReference type="InterPro" id="IPR015424">
    <property type="entry name" value="PyrdxlP-dep_Trfase"/>
</dbReference>
<dbReference type="OrthoDB" id="9804366at2"/>
<dbReference type="PANTHER" id="PTHR43586">
    <property type="entry name" value="CYSTEINE DESULFURASE"/>
    <property type="match status" value="1"/>
</dbReference>
<dbReference type="Gene3D" id="3.40.640.10">
    <property type="entry name" value="Type I PLP-dependent aspartate aminotransferase-like (Major domain)"/>
    <property type="match status" value="1"/>
</dbReference>
<reference evidence="3 4" key="1">
    <citation type="journal article" date="2014" name="Antonie Van Leeuwenhoek">
        <title>Hyphomonas beringensis sp. nov. and Hyphomonas chukchiensis sp. nov., isolated from surface seawater of the Bering Sea and Chukchi Sea.</title>
        <authorList>
            <person name="Li C."/>
            <person name="Lai Q."/>
            <person name="Li G."/>
            <person name="Dong C."/>
            <person name="Wang J."/>
            <person name="Liao Y."/>
            <person name="Shao Z."/>
        </authorList>
    </citation>
    <scope>NUCLEOTIDE SEQUENCE [LARGE SCALE GENOMIC DNA]</scope>
    <source>
        <strain evidence="3 4">MHS-3</strain>
    </source>
</reference>
<dbReference type="STRING" id="1280949.HAD_11870"/>
<evidence type="ECO:0000256" key="1">
    <source>
        <dbReference type="ARBA" id="ARBA00022898"/>
    </source>
</evidence>
<protein>
    <submittedName>
        <fullName evidence="3">Class V aminotransferase</fullName>
    </submittedName>
</protein>
<dbReference type="SUPFAM" id="SSF53383">
    <property type="entry name" value="PLP-dependent transferases"/>
    <property type="match status" value="1"/>
</dbReference>
<dbReference type="EMBL" id="ARYH01000001">
    <property type="protein sequence ID" value="KCZ86383.1"/>
    <property type="molecule type" value="Genomic_DNA"/>
</dbReference>
<dbReference type="InterPro" id="IPR015422">
    <property type="entry name" value="PyrdxlP-dep_Trfase_small"/>
</dbReference>
<keyword evidence="4" id="KW-1185">Reference proteome</keyword>
<dbReference type="Proteomes" id="UP000027446">
    <property type="component" value="Unassembled WGS sequence"/>
</dbReference>
<dbReference type="eggNOG" id="COG0520">
    <property type="taxonomic scope" value="Bacteria"/>
</dbReference>
<dbReference type="Pfam" id="PF00266">
    <property type="entry name" value="Aminotran_5"/>
    <property type="match status" value="1"/>
</dbReference>
<name>A0A069E8C7_9PROT</name>
<keyword evidence="3" id="KW-0808">Transferase</keyword>
<gene>
    <name evidence="3" type="ORF">HAD_11870</name>
</gene>
<dbReference type="AlphaFoldDB" id="A0A069E8C7"/>
<evidence type="ECO:0000259" key="2">
    <source>
        <dbReference type="Pfam" id="PF00266"/>
    </source>
</evidence>
<dbReference type="GO" id="GO:0008483">
    <property type="term" value="F:transaminase activity"/>
    <property type="evidence" value="ECO:0007669"/>
    <property type="project" value="UniProtKB-KW"/>
</dbReference>
<evidence type="ECO:0000313" key="3">
    <source>
        <dbReference type="EMBL" id="KCZ86383.1"/>
    </source>
</evidence>
<dbReference type="RefSeq" id="WP_035571263.1">
    <property type="nucleotide sequence ID" value="NZ_ARYH01000001.1"/>
</dbReference>
<accession>A0A069E8C7</accession>
<organism evidence="3 4">
    <name type="scientific">Hyphomonas adhaerens MHS-3</name>
    <dbReference type="NCBI Taxonomy" id="1280949"/>
    <lineage>
        <taxon>Bacteria</taxon>
        <taxon>Pseudomonadati</taxon>
        <taxon>Pseudomonadota</taxon>
        <taxon>Alphaproteobacteria</taxon>
        <taxon>Hyphomonadales</taxon>
        <taxon>Hyphomonadaceae</taxon>
        <taxon>Hyphomonas</taxon>
    </lineage>
</organism>
<proteinExistence type="predicted"/>
<dbReference type="InterPro" id="IPR015421">
    <property type="entry name" value="PyrdxlP-dep_Trfase_major"/>
</dbReference>
<feature type="domain" description="Aminotransferase class V" evidence="2">
    <location>
        <begin position="54"/>
        <end position="350"/>
    </location>
</feature>
<comment type="caution">
    <text evidence="3">The sequence shown here is derived from an EMBL/GenBank/DDBJ whole genome shotgun (WGS) entry which is preliminary data.</text>
</comment>
<sequence>MTQIPNQRHLFDIPEGVAYFNTATMGPMTKASVEAGQKGLARKLHPWTIPDTEFFADTERLRPLLADLIGADTDGIAYSPSVSYSLATAARNLPLSKDQEILVLEDQFPSNLYTWRELAKETGATIRTIGTHGNETLSDALLAAIGPQTGLVACAHVRWTDGAILDLVDIGKRCREVGAALVLDLTQSCGALAFDVKDVQPDFVAVAAYKWLLSPYATGFLYVAPQHRDGKPLEQNWITREGSSNFARLIDYTDNYGPGAQRFDMGERSNFALLPAFEAAVRTVLGWGIANIQETLGARNAALADALAGIGLDCPPESVRGAHYLCPLLPEHVPADLTARLKEDGIFVSRRGDRLRITQHLFTSDGDVEHFIARLAHHLNG</sequence>
<dbReference type="PANTHER" id="PTHR43586:SF15">
    <property type="entry name" value="BLR3095 PROTEIN"/>
    <property type="match status" value="1"/>
</dbReference>
<dbReference type="PATRIC" id="fig|1280949.3.peg.2431"/>
<dbReference type="Gene3D" id="3.90.1150.10">
    <property type="entry name" value="Aspartate Aminotransferase, domain 1"/>
    <property type="match status" value="1"/>
</dbReference>